<dbReference type="SUPFAM" id="SSF52096">
    <property type="entry name" value="ClpP/crotonase"/>
    <property type="match status" value="1"/>
</dbReference>
<dbReference type="EMBL" id="JACCBN010000001">
    <property type="protein sequence ID" value="NYD39810.1"/>
    <property type="molecule type" value="Genomic_DNA"/>
</dbReference>
<dbReference type="AlphaFoldDB" id="A0A7Y9E2G3"/>
<dbReference type="PANTHER" id="PTHR11941:SF54">
    <property type="entry name" value="ENOYL-COA HYDRATASE, MITOCHONDRIAL"/>
    <property type="match status" value="1"/>
</dbReference>
<dbReference type="GO" id="GO:0006635">
    <property type="term" value="P:fatty acid beta-oxidation"/>
    <property type="evidence" value="ECO:0007669"/>
    <property type="project" value="TreeGrafter"/>
</dbReference>
<name>A0A7Y9E2G3_9PSEU</name>
<dbReference type="Proteomes" id="UP000535890">
    <property type="component" value="Unassembled WGS sequence"/>
</dbReference>
<dbReference type="GO" id="GO:0003824">
    <property type="term" value="F:catalytic activity"/>
    <property type="evidence" value="ECO:0007669"/>
    <property type="project" value="InterPro"/>
</dbReference>
<dbReference type="CDD" id="cd06558">
    <property type="entry name" value="crotonase-like"/>
    <property type="match status" value="1"/>
</dbReference>
<dbReference type="InterPro" id="IPR001753">
    <property type="entry name" value="Enoyl-CoA_hydra/iso"/>
</dbReference>
<sequence>MAQAVPQTSDDVVGRPAGGGTPAGPAGHAEDLHVARRMDGTLAVLTMQSRPHNFLGSDLIDGVLAAVEWAVAEDARAIVLRSGLRNFCAGADLGLFSSADRGEAPDVDLVEVLRMFDELPVPVVASVHGVCVGGGFELALACDLIVAAQSAKIGCVEATIGMNPLMGAVQRITERAGSARAKEMALLARRYDPATLERWNIINRVVSDDSLEAVSLALGQELAHGPTVAHASTKALVSYAAGHGPRATDARMAELQKDIWTSNDLQVGLQSLAQNGPGAARFEGR</sequence>
<dbReference type="PROSITE" id="PS00166">
    <property type="entry name" value="ENOYL_COA_HYDRATASE"/>
    <property type="match status" value="1"/>
</dbReference>
<keyword evidence="5" id="KW-1185">Reference proteome</keyword>
<gene>
    <name evidence="4" type="ORF">BJ983_005912</name>
</gene>
<accession>A0A7Y9E2G3</accession>
<proteinExistence type="inferred from homology"/>
<evidence type="ECO:0000256" key="1">
    <source>
        <dbReference type="ARBA" id="ARBA00005254"/>
    </source>
</evidence>
<evidence type="ECO:0000313" key="5">
    <source>
        <dbReference type="Proteomes" id="UP000535890"/>
    </source>
</evidence>
<dbReference type="InterPro" id="IPR029045">
    <property type="entry name" value="ClpP/crotonase-like_dom_sf"/>
</dbReference>
<dbReference type="PANTHER" id="PTHR11941">
    <property type="entry name" value="ENOYL-COA HYDRATASE-RELATED"/>
    <property type="match status" value="1"/>
</dbReference>
<evidence type="ECO:0000313" key="4">
    <source>
        <dbReference type="EMBL" id="NYD39810.1"/>
    </source>
</evidence>
<feature type="compositionally biased region" description="Polar residues" evidence="3">
    <location>
        <begin position="1"/>
        <end position="10"/>
    </location>
</feature>
<evidence type="ECO:0000256" key="3">
    <source>
        <dbReference type="SAM" id="MobiDB-lite"/>
    </source>
</evidence>
<feature type="region of interest" description="Disordered" evidence="3">
    <location>
        <begin position="1"/>
        <end position="28"/>
    </location>
</feature>
<dbReference type="RefSeq" id="WP_343054419.1">
    <property type="nucleotide sequence ID" value="NZ_BAABHP010000002.1"/>
</dbReference>
<protein>
    <submittedName>
        <fullName evidence="4">Enoyl-CoA hydratase/carnithine racemase</fullName>
    </submittedName>
</protein>
<dbReference type="InterPro" id="IPR018376">
    <property type="entry name" value="Enoyl-CoA_hyd/isom_CS"/>
</dbReference>
<dbReference type="Pfam" id="PF00378">
    <property type="entry name" value="ECH_1"/>
    <property type="match status" value="1"/>
</dbReference>
<organism evidence="4 5">
    <name type="scientific">Actinomycetospora corticicola</name>
    <dbReference type="NCBI Taxonomy" id="663602"/>
    <lineage>
        <taxon>Bacteria</taxon>
        <taxon>Bacillati</taxon>
        <taxon>Actinomycetota</taxon>
        <taxon>Actinomycetes</taxon>
        <taxon>Pseudonocardiales</taxon>
        <taxon>Pseudonocardiaceae</taxon>
        <taxon>Actinomycetospora</taxon>
    </lineage>
</organism>
<reference evidence="4 5" key="1">
    <citation type="submission" date="2020-07" db="EMBL/GenBank/DDBJ databases">
        <title>Sequencing the genomes of 1000 actinobacteria strains.</title>
        <authorList>
            <person name="Klenk H.-P."/>
        </authorList>
    </citation>
    <scope>NUCLEOTIDE SEQUENCE [LARGE SCALE GENOMIC DNA]</scope>
    <source>
        <strain evidence="4 5">DSM 45772</strain>
    </source>
</reference>
<dbReference type="Gene3D" id="3.90.226.10">
    <property type="entry name" value="2-enoyl-CoA Hydratase, Chain A, domain 1"/>
    <property type="match status" value="1"/>
</dbReference>
<comment type="caution">
    <text evidence="4">The sequence shown here is derived from an EMBL/GenBank/DDBJ whole genome shotgun (WGS) entry which is preliminary data.</text>
</comment>
<comment type="similarity">
    <text evidence="1 2">Belongs to the enoyl-CoA hydratase/isomerase family.</text>
</comment>
<evidence type="ECO:0000256" key="2">
    <source>
        <dbReference type="RuleBase" id="RU003707"/>
    </source>
</evidence>